<evidence type="ECO:0000256" key="20">
    <source>
        <dbReference type="SAM" id="Phobius"/>
    </source>
</evidence>
<dbReference type="PROSITE" id="PS00107">
    <property type="entry name" value="PROTEIN_KINASE_ATP"/>
    <property type="match status" value="1"/>
</dbReference>
<dbReference type="Pfam" id="PF01453">
    <property type="entry name" value="B_lectin"/>
    <property type="match status" value="1"/>
</dbReference>
<feature type="signal peptide" evidence="21">
    <location>
        <begin position="1"/>
        <end position="26"/>
    </location>
</feature>
<dbReference type="InterPro" id="IPR008271">
    <property type="entry name" value="Ser/Thr_kinase_AS"/>
</dbReference>
<keyword evidence="10 18" id="KW-0067">ATP-binding</keyword>
<dbReference type="InterPro" id="IPR001480">
    <property type="entry name" value="Bulb-type_lectin_dom"/>
</dbReference>
<dbReference type="CDD" id="cd00028">
    <property type="entry name" value="B_lectin"/>
    <property type="match status" value="1"/>
</dbReference>
<dbReference type="PANTHER" id="PTHR47976">
    <property type="entry name" value="G-TYPE LECTIN S-RECEPTOR-LIKE SERINE/THREONINE-PROTEIN KINASE SD2-5"/>
    <property type="match status" value="1"/>
</dbReference>
<keyword evidence="2 18" id="KW-0723">Serine/threonine-protein kinase</keyword>
<dbReference type="InterPro" id="IPR000719">
    <property type="entry name" value="Prot_kinase_dom"/>
</dbReference>
<dbReference type="SMART" id="SM00220">
    <property type="entry name" value="S_TKc"/>
    <property type="match status" value="1"/>
</dbReference>
<dbReference type="InterPro" id="IPR024171">
    <property type="entry name" value="SRK-like_kinase"/>
</dbReference>
<dbReference type="FunFam" id="1.10.510.10:FF:000237">
    <property type="entry name" value="G-type lectin S-receptor-like serine/threonine-protein kinase"/>
    <property type="match status" value="1"/>
</dbReference>
<reference evidence="24" key="1">
    <citation type="submission" date="2023-07" db="EMBL/GenBank/DDBJ databases">
        <title>draft genome sequence of fig (Ficus carica).</title>
        <authorList>
            <person name="Takahashi T."/>
            <person name="Nishimura K."/>
        </authorList>
    </citation>
    <scope>NUCLEOTIDE SEQUENCE</scope>
</reference>
<feature type="transmembrane region" description="Helical" evidence="20">
    <location>
        <begin position="468"/>
        <end position="498"/>
    </location>
</feature>
<dbReference type="PROSITE" id="PS00108">
    <property type="entry name" value="PROTEIN_KINASE_ST"/>
    <property type="match status" value="1"/>
</dbReference>
<dbReference type="PANTHER" id="PTHR47976:SF15">
    <property type="entry name" value="G-TYPE LECTIN S-RECEPTOR-LIKE SERINE_THREONINE-PROTEIN KINASE RLK1"/>
    <property type="match status" value="1"/>
</dbReference>
<accession>A0AA88CRG0</accession>
<evidence type="ECO:0000256" key="19">
    <source>
        <dbReference type="PROSITE-ProRule" id="PRU10141"/>
    </source>
</evidence>
<evidence type="ECO:0000313" key="24">
    <source>
        <dbReference type="EMBL" id="GMN26577.1"/>
    </source>
</evidence>
<keyword evidence="15" id="KW-0325">Glycoprotein</keyword>
<protein>
    <recommendedName>
        <fullName evidence="18">Receptor-like serine/threonine-protein kinase</fullName>
        <ecNumber evidence="18">2.7.11.1</ecNumber>
    </recommendedName>
</protein>
<evidence type="ECO:0000313" key="25">
    <source>
        <dbReference type="Proteomes" id="UP001187192"/>
    </source>
</evidence>
<feature type="domain" description="Protein kinase" evidence="22">
    <location>
        <begin position="526"/>
        <end position="800"/>
    </location>
</feature>
<evidence type="ECO:0000256" key="5">
    <source>
        <dbReference type="ARBA" id="ARBA00022692"/>
    </source>
</evidence>
<keyword evidence="13" id="KW-1015">Disulfide bond</keyword>
<dbReference type="FunFam" id="2.90.10.30:FF:000001">
    <property type="entry name" value="Serine/threonine-protein kinase"/>
    <property type="match status" value="1"/>
</dbReference>
<evidence type="ECO:0000256" key="1">
    <source>
        <dbReference type="ARBA" id="ARBA00004479"/>
    </source>
</evidence>
<keyword evidence="6 21" id="KW-0732">Signal</keyword>
<keyword evidence="9 18" id="KW-0418">Kinase</keyword>
<feature type="binding site" evidence="19">
    <location>
        <position position="557"/>
    </location>
    <ligand>
        <name>ATP</name>
        <dbReference type="ChEBI" id="CHEBI:30616"/>
    </ligand>
</feature>
<dbReference type="AlphaFoldDB" id="A0AA88CRG0"/>
<evidence type="ECO:0000256" key="4">
    <source>
        <dbReference type="ARBA" id="ARBA00022679"/>
    </source>
</evidence>
<dbReference type="GO" id="GO:0016020">
    <property type="term" value="C:membrane"/>
    <property type="evidence" value="ECO:0007669"/>
    <property type="project" value="UniProtKB-SubCell"/>
</dbReference>
<evidence type="ECO:0000256" key="3">
    <source>
        <dbReference type="ARBA" id="ARBA00022536"/>
    </source>
</evidence>
<evidence type="ECO:0000256" key="7">
    <source>
        <dbReference type="ARBA" id="ARBA00022734"/>
    </source>
</evidence>
<dbReference type="GO" id="GO:0004674">
    <property type="term" value="F:protein serine/threonine kinase activity"/>
    <property type="evidence" value="ECO:0007669"/>
    <property type="project" value="UniProtKB-KW"/>
</dbReference>
<dbReference type="PIRSF" id="PIRSF000641">
    <property type="entry name" value="SRK"/>
    <property type="match status" value="1"/>
</dbReference>
<comment type="catalytic activity">
    <reaction evidence="17 18">
        <text>L-seryl-[protein] + ATP = O-phospho-L-seryl-[protein] + ADP + H(+)</text>
        <dbReference type="Rhea" id="RHEA:17989"/>
        <dbReference type="Rhea" id="RHEA-COMP:9863"/>
        <dbReference type="Rhea" id="RHEA-COMP:11604"/>
        <dbReference type="ChEBI" id="CHEBI:15378"/>
        <dbReference type="ChEBI" id="CHEBI:29999"/>
        <dbReference type="ChEBI" id="CHEBI:30616"/>
        <dbReference type="ChEBI" id="CHEBI:83421"/>
        <dbReference type="ChEBI" id="CHEBI:456216"/>
        <dbReference type="EC" id="2.7.11.1"/>
    </reaction>
</comment>
<dbReference type="SUPFAM" id="SSF51110">
    <property type="entry name" value="alpha-D-mannose-specific plant lectins"/>
    <property type="match status" value="1"/>
</dbReference>
<evidence type="ECO:0000256" key="14">
    <source>
        <dbReference type="ARBA" id="ARBA00023170"/>
    </source>
</evidence>
<comment type="subcellular location">
    <subcellularLocation>
        <location evidence="1">Membrane</location>
        <topology evidence="1">Single-pass type I membrane protein</topology>
    </subcellularLocation>
</comment>
<evidence type="ECO:0000256" key="16">
    <source>
        <dbReference type="ARBA" id="ARBA00047899"/>
    </source>
</evidence>
<evidence type="ECO:0000259" key="22">
    <source>
        <dbReference type="PROSITE" id="PS50011"/>
    </source>
</evidence>
<evidence type="ECO:0000256" key="9">
    <source>
        <dbReference type="ARBA" id="ARBA00022777"/>
    </source>
</evidence>
<evidence type="ECO:0000256" key="11">
    <source>
        <dbReference type="ARBA" id="ARBA00022989"/>
    </source>
</evidence>
<keyword evidence="14" id="KW-0675">Receptor</keyword>
<dbReference type="InterPro" id="IPR051343">
    <property type="entry name" value="G-type_lectin_kinases/EP1-like"/>
</dbReference>
<gene>
    <name evidence="24" type="ORF">TIFTF001_001351</name>
</gene>
<dbReference type="EC" id="2.7.11.1" evidence="18"/>
<keyword evidence="11 20" id="KW-1133">Transmembrane helix</keyword>
<keyword evidence="12 20" id="KW-0472">Membrane</keyword>
<feature type="domain" description="Bulb-type lectin" evidence="23">
    <location>
        <begin position="35"/>
        <end position="156"/>
    </location>
</feature>
<dbReference type="InterPro" id="IPR017441">
    <property type="entry name" value="Protein_kinase_ATP_BS"/>
</dbReference>
<sequence>MASSSPSKHVFLLALFVLLLPISAFAQTNNGLNISVGTSLTATQNSSPRLSPSGDFAFGFCQLPNQNNLFLLCIWYAKIPDKTIVWYAGNNPPATAQTGSKVSLTSDRGLVLTDTQGKELWTSDIVVGDVYKGVMTDQGNFQLQDRSSETLWQSFDHPTDTILPSQVIDRGGILSSRRTETNFTRGRFQLRLQQDGNLVLNTINLPTDFANTPYYASGTDDETNSSTSGMQLVFNETGSIYVSRKNGERFGLADGGVVSSRDNYIRATLNFDGVFAQYYHPKNGSGSWTYLWSIPGDICLNILLDLGAGVCGFNSVCTLNQENRPTCKCPRNYTLIDPNDEYGDCKPDFIQGCAEDELFGSQGGDVLDLYDLVEVPNTNWPTSDYIVLRPFTADMCRESCLRDCLCAVAIFGGEACWKKKLPLSNGRVVNENSRAFLKVRKAKYSILPNGSHGLVPKVLEKEKDQDTLILVGSVLLGSSVFVNFLFIAAACLGFFFIYQKKKGKTVNVSAVNLRCFTYKELEAATDGFKEELGRGAFGIVYKGIIQTSSSVVVAVKKLNFMARESEKEFRNEVNAIAQTHHKNLVRLLGYCDEGQDRMLVYEYLSNGTLASFVFADKKPSWKERTEFALGVAKGLLYLHEECSTQIIHCDIKPQNILLDDFYNVKISDFGLAKLLMMNQSQTQTAVRGTKGYVAPEWFRNKAITAKVDVYSFGVVLLEIICCRRSVDMEVTDERQEILTDWAYDCFREGTLEFLVNWEAEALNDIKTLETYVKVSMWCVQENPSVRPTIRKVVQMLEGVVEVHDPPCPFPAYSITN</sequence>
<keyword evidence="4 18" id="KW-0808">Transferase</keyword>
<dbReference type="Gene3D" id="1.10.510.10">
    <property type="entry name" value="Transferase(Phosphotransferase) domain 1"/>
    <property type="match status" value="1"/>
</dbReference>
<evidence type="ECO:0000256" key="17">
    <source>
        <dbReference type="ARBA" id="ARBA00048679"/>
    </source>
</evidence>
<dbReference type="PROSITE" id="PS50011">
    <property type="entry name" value="PROTEIN_KINASE_DOM"/>
    <property type="match status" value="1"/>
</dbReference>
<evidence type="ECO:0000256" key="8">
    <source>
        <dbReference type="ARBA" id="ARBA00022741"/>
    </source>
</evidence>
<dbReference type="InterPro" id="IPR011009">
    <property type="entry name" value="Kinase-like_dom_sf"/>
</dbReference>
<evidence type="ECO:0000256" key="6">
    <source>
        <dbReference type="ARBA" id="ARBA00022729"/>
    </source>
</evidence>
<dbReference type="PROSITE" id="PS50927">
    <property type="entry name" value="BULB_LECTIN"/>
    <property type="match status" value="1"/>
</dbReference>
<evidence type="ECO:0000256" key="18">
    <source>
        <dbReference type="PIRNR" id="PIRNR000641"/>
    </source>
</evidence>
<comment type="catalytic activity">
    <reaction evidence="16 18">
        <text>L-threonyl-[protein] + ATP = O-phospho-L-threonyl-[protein] + ADP + H(+)</text>
        <dbReference type="Rhea" id="RHEA:46608"/>
        <dbReference type="Rhea" id="RHEA-COMP:11060"/>
        <dbReference type="Rhea" id="RHEA-COMP:11605"/>
        <dbReference type="ChEBI" id="CHEBI:15378"/>
        <dbReference type="ChEBI" id="CHEBI:30013"/>
        <dbReference type="ChEBI" id="CHEBI:30616"/>
        <dbReference type="ChEBI" id="CHEBI:61977"/>
        <dbReference type="ChEBI" id="CHEBI:456216"/>
        <dbReference type="EC" id="2.7.11.1"/>
    </reaction>
</comment>
<dbReference type="Gene3D" id="3.30.200.20">
    <property type="entry name" value="Phosphorylase Kinase, domain 1"/>
    <property type="match status" value="1"/>
</dbReference>
<evidence type="ECO:0000256" key="10">
    <source>
        <dbReference type="ARBA" id="ARBA00022840"/>
    </source>
</evidence>
<keyword evidence="25" id="KW-1185">Reference proteome</keyword>
<comment type="similarity">
    <text evidence="18">Belongs to the protein kinase superfamily. Ser/Thr protein kinase family.</text>
</comment>
<dbReference type="Pfam" id="PF00069">
    <property type="entry name" value="Pkinase"/>
    <property type="match status" value="1"/>
</dbReference>
<evidence type="ECO:0000256" key="2">
    <source>
        <dbReference type="ARBA" id="ARBA00022527"/>
    </source>
</evidence>
<dbReference type="InterPro" id="IPR036426">
    <property type="entry name" value="Bulb-type_lectin_dom_sf"/>
</dbReference>
<keyword evidence="8 18" id="KW-0547">Nucleotide-binding</keyword>
<dbReference type="FunFam" id="2.90.10.10:FF:000013">
    <property type="entry name" value="G-type lectin S-receptor-like serine/threonine-protein kinase LECRK1"/>
    <property type="match status" value="1"/>
</dbReference>
<evidence type="ECO:0000256" key="21">
    <source>
        <dbReference type="SAM" id="SignalP"/>
    </source>
</evidence>
<evidence type="ECO:0000256" key="12">
    <source>
        <dbReference type="ARBA" id="ARBA00023136"/>
    </source>
</evidence>
<dbReference type="Gene3D" id="2.90.10.10">
    <property type="entry name" value="Bulb-type lectin domain"/>
    <property type="match status" value="2"/>
</dbReference>
<keyword evidence="3" id="KW-0245">EGF-like domain</keyword>
<comment type="caution">
    <text evidence="24">The sequence shown here is derived from an EMBL/GenBank/DDBJ whole genome shotgun (WGS) entry which is preliminary data.</text>
</comment>
<evidence type="ECO:0000259" key="23">
    <source>
        <dbReference type="PROSITE" id="PS50927"/>
    </source>
</evidence>
<keyword evidence="7" id="KW-0430">Lectin</keyword>
<evidence type="ECO:0000256" key="13">
    <source>
        <dbReference type="ARBA" id="ARBA00023157"/>
    </source>
</evidence>
<dbReference type="Proteomes" id="UP001187192">
    <property type="component" value="Unassembled WGS sequence"/>
</dbReference>
<feature type="chain" id="PRO_5041699644" description="Receptor-like serine/threonine-protein kinase" evidence="21">
    <location>
        <begin position="27"/>
        <end position="816"/>
    </location>
</feature>
<keyword evidence="5 20" id="KW-0812">Transmembrane</keyword>
<dbReference type="EMBL" id="BTGU01000001">
    <property type="protein sequence ID" value="GMN26577.1"/>
    <property type="molecule type" value="Genomic_DNA"/>
</dbReference>
<proteinExistence type="inferred from homology"/>
<organism evidence="24 25">
    <name type="scientific">Ficus carica</name>
    <name type="common">Common fig</name>
    <dbReference type="NCBI Taxonomy" id="3494"/>
    <lineage>
        <taxon>Eukaryota</taxon>
        <taxon>Viridiplantae</taxon>
        <taxon>Streptophyta</taxon>
        <taxon>Embryophyta</taxon>
        <taxon>Tracheophyta</taxon>
        <taxon>Spermatophyta</taxon>
        <taxon>Magnoliopsida</taxon>
        <taxon>eudicotyledons</taxon>
        <taxon>Gunneridae</taxon>
        <taxon>Pentapetalae</taxon>
        <taxon>rosids</taxon>
        <taxon>fabids</taxon>
        <taxon>Rosales</taxon>
        <taxon>Moraceae</taxon>
        <taxon>Ficeae</taxon>
        <taxon>Ficus</taxon>
    </lineage>
</organism>
<dbReference type="GO" id="GO:0005524">
    <property type="term" value="F:ATP binding"/>
    <property type="evidence" value="ECO:0007669"/>
    <property type="project" value="UniProtKB-UniRule"/>
</dbReference>
<dbReference type="GO" id="GO:0030246">
    <property type="term" value="F:carbohydrate binding"/>
    <property type="evidence" value="ECO:0007669"/>
    <property type="project" value="UniProtKB-KW"/>
</dbReference>
<name>A0AA88CRG0_FICCA</name>
<dbReference type="SUPFAM" id="SSF56112">
    <property type="entry name" value="Protein kinase-like (PK-like)"/>
    <property type="match status" value="1"/>
</dbReference>
<evidence type="ECO:0000256" key="15">
    <source>
        <dbReference type="ARBA" id="ARBA00023180"/>
    </source>
</evidence>
<dbReference type="SMART" id="SM00108">
    <property type="entry name" value="B_lectin"/>
    <property type="match status" value="1"/>
</dbReference>
<dbReference type="FunFam" id="3.30.200.20:FF:000059">
    <property type="entry name" value="S-receptor-like serine/threonine-protein kinase"/>
    <property type="match status" value="1"/>
</dbReference>